<evidence type="ECO:0000256" key="1">
    <source>
        <dbReference type="SAM" id="MobiDB-lite"/>
    </source>
</evidence>
<organism evidence="2 3">
    <name type="scientific">Rhodofomes roseus</name>
    <dbReference type="NCBI Taxonomy" id="34475"/>
    <lineage>
        <taxon>Eukaryota</taxon>
        <taxon>Fungi</taxon>
        <taxon>Dikarya</taxon>
        <taxon>Basidiomycota</taxon>
        <taxon>Agaricomycotina</taxon>
        <taxon>Agaricomycetes</taxon>
        <taxon>Polyporales</taxon>
        <taxon>Rhodofomes</taxon>
    </lineage>
</organism>
<proteinExistence type="predicted"/>
<dbReference type="Proteomes" id="UP000298390">
    <property type="component" value="Unassembled WGS sequence"/>
</dbReference>
<gene>
    <name evidence="2" type="ORF">EVJ58_g5997</name>
</gene>
<comment type="caution">
    <text evidence="2">The sequence shown here is derived from an EMBL/GenBank/DDBJ whole genome shotgun (WGS) entry which is preliminary data.</text>
</comment>
<evidence type="ECO:0000313" key="2">
    <source>
        <dbReference type="EMBL" id="TFY59096.1"/>
    </source>
</evidence>
<dbReference type="EMBL" id="SEKV01000321">
    <property type="protein sequence ID" value="TFY59096.1"/>
    <property type="molecule type" value="Genomic_DNA"/>
</dbReference>
<evidence type="ECO:0000313" key="3">
    <source>
        <dbReference type="Proteomes" id="UP000298390"/>
    </source>
</evidence>
<feature type="region of interest" description="Disordered" evidence="1">
    <location>
        <begin position="1"/>
        <end position="92"/>
    </location>
</feature>
<protein>
    <submittedName>
        <fullName evidence="2">Uncharacterized protein</fullName>
    </submittedName>
</protein>
<name>A0A4Y9Y962_9APHY</name>
<feature type="compositionally biased region" description="Low complexity" evidence="1">
    <location>
        <begin position="61"/>
        <end position="83"/>
    </location>
</feature>
<feature type="compositionally biased region" description="Low complexity" evidence="1">
    <location>
        <begin position="30"/>
        <end position="42"/>
    </location>
</feature>
<dbReference type="AlphaFoldDB" id="A0A4Y9Y962"/>
<feature type="compositionally biased region" description="Polar residues" evidence="1">
    <location>
        <begin position="1"/>
        <end position="28"/>
    </location>
</feature>
<sequence length="133" mass="14014">MDNSNWQQSQNADRYSDQGTGQGSTYDSMQGGQQQGGQQPQRGMGGGQGAFGSGVAGGYGSNNSQGQQNQQGQGQQGQQGQQGAEKQDWLDKGIEALGNKVGHNVNDKQADSAGDFLNKQFNKYSGRNLPGVQ</sequence>
<reference evidence="2 3" key="1">
    <citation type="submission" date="2019-01" db="EMBL/GenBank/DDBJ databases">
        <title>Genome sequencing of the rare red list fungi Fomitopsis rosea.</title>
        <authorList>
            <person name="Buettner E."/>
            <person name="Kellner H."/>
        </authorList>
    </citation>
    <scope>NUCLEOTIDE SEQUENCE [LARGE SCALE GENOMIC DNA]</scope>
    <source>
        <strain evidence="2 3">DSM 105464</strain>
    </source>
</reference>
<accession>A0A4Y9Y962</accession>
<feature type="compositionally biased region" description="Gly residues" evidence="1">
    <location>
        <begin position="43"/>
        <end position="60"/>
    </location>
</feature>